<dbReference type="GO" id="GO:0016567">
    <property type="term" value="P:protein ubiquitination"/>
    <property type="evidence" value="ECO:0007669"/>
    <property type="project" value="InterPro"/>
</dbReference>
<sequence length="493" mass="55374">MEDSEDQRDIELSSLSAIFPEIQRVNDNDPYTIFLDVPVNPSHGVVVSFPAAASDGVAPPTNGVPPADLIRANNHGLNPDDNSEEQRLSYLPPARLQISLPPGYPTEEPPRISISTSPPWLPDEVVRRLEDDGPRLWEEMGRDIVVFTYIDHVQQSAEDLFGLVNEKDALEVDLQHKISILDYDIKAKRAAFERETFECGVCLDPKKGSVCHRMLDCGHVFCVECLRDFYNNAIKEGDLATVRCLAPNCAKEREEKAAQGRKSRGKKVRTFISPSELLQIPLDQDVVKRYVTLKYKTELESDKNTIYCPRSWCNGAARSRKHRKPKGLELAESASEDDSDADDESDAKPKPRKPTSEDLIAVCEDCAFAFCSRCRQSWHGEFYICQGPRSGEELSAEEKASLEYVRLHSTPCPQCGAPAQKTHGCNHMICYRCRSHFCYLCSAWLDPANPYQHFNEMPGGKVTGCYMRLWELEHGDGDDVDYGFAGGARRPEP</sequence>
<dbReference type="InterPro" id="IPR031127">
    <property type="entry name" value="E3_UB_ligase_RBR"/>
</dbReference>
<dbReference type="InterPro" id="IPR013083">
    <property type="entry name" value="Znf_RING/FYVE/PHD"/>
</dbReference>
<dbReference type="GO" id="GO:0008270">
    <property type="term" value="F:zinc ion binding"/>
    <property type="evidence" value="ECO:0007669"/>
    <property type="project" value="UniProtKB-KW"/>
</dbReference>
<dbReference type="InterPro" id="IPR047548">
    <property type="entry name" value="Rcat_RBR_RNF14"/>
</dbReference>
<evidence type="ECO:0000256" key="9">
    <source>
        <dbReference type="ARBA" id="ARBA00022833"/>
    </source>
</evidence>
<dbReference type="Pfam" id="PF01485">
    <property type="entry name" value="IBR"/>
    <property type="match status" value="1"/>
</dbReference>
<evidence type="ECO:0000256" key="1">
    <source>
        <dbReference type="ARBA" id="ARBA00001798"/>
    </source>
</evidence>
<evidence type="ECO:0000259" key="15">
    <source>
        <dbReference type="PROSITE" id="PS51873"/>
    </source>
</evidence>
<dbReference type="PROSITE" id="PS50089">
    <property type="entry name" value="ZF_RING_2"/>
    <property type="match status" value="1"/>
</dbReference>
<dbReference type="PROSITE" id="PS00518">
    <property type="entry name" value="ZF_RING_1"/>
    <property type="match status" value="1"/>
</dbReference>
<comment type="catalytic activity">
    <reaction evidence="1">
        <text>[E2 ubiquitin-conjugating enzyme]-S-ubiquitinyl-L-cysteine + [acceptor protein]-L-lysine = [E2 ubiquitin-conjugating enzyme]-L-cysteine + [acceptor protein]-N(6)-ubiquitinyl-L-lysine.</text>
        <dbReference type="EC" id="2.3.2.31"/>
    </reaction>
</comment>
<dbReference type="Gene3D" id="3.30.40.10">
    <property type="entry name" value="Zinc/RING finger domain, C3HC4 (zinc finger)"/>
    <property type="match status" value="1"/>
</dbReference>
<dbReference type="EMBL" id="KV875097">
    <property type="protein sequence ID" value="OIW29897.1"/>
    <property type="molecule type" value="Genomic_DNA"/>
</dbReference>
<evidence type="ECO:0000256" key="8">
    <source>
        <dbReference type="ARBA" id="ARBA00022786"/>
    </source>
</evidence>
<dbReference type="PROSITE" id="PS51873">
    <property type="entry name" value="TRIAD"/>
    <property type="match status" value="1"/>
</dbReference>
<dbReference type="FunCoup" id="A0A1J7J9E2">
    <property type="interactions" value="173"/>
</dbReference>
<dbReference type="CDD" id="cd20354">
    <property type="entry name" value="Rcat_RBR_RNF14"/>
    <property type="match status" value="1"/>
</dbReference>
<protein>
    <recommendedName>
        <fullName evidence="3">RBR-type E3 ubiquitin transferase</fullName>
        <ecNumber evidence="3">2.3.2.31</ecNumber>
    </recommendedName>
</protein>
<dbReference type="CDD" id="cd23134">
    <property type="entry name" value="RING-HC_ITT1-like"/>
    <property type="match status" value="1"/>
</dbReference>
<evidence type="ECO:0000313" key="16">
    <source>
        <dbReference type="EMBL" id="OIW29897.1"/>
    </source>
</evidence>
<evidence type="ECO:0000259" key="14">
    <source>
        <dbReference type="PROSITE" id="PS50908"/>
    </source>
</evidence>
<dbReference type="Pfam" id="PF05773">
    <property type="entry name" value="RWD"/>
    <property type="match status" value="1"/>
</dbReference>
<dbReference type="Gene3D" id="3.10.110.10">
    <property type="entry name" value="Ubiquitin Conjugating Enzyme"/>
    <property type="match status" value="1"/>
</dbReference>
<evidence type="ECO:0000259" key="13">
    <source>
        <dbReference type="PROSITE" id="PS50089"/>
    </source>
</evidence>
<accession>A0A1J7J9E2</accession>
<dbReference type="EC" id="2.3.2.31" evidence="3"/>
<dbReference type="Proteomes" id="UP000182658">
    <property type="component" value="Unassembled WGS sequence"/>
</dbReference>
<dbReference type="InterPro" id="IPR017907">
    <property type="entry name" value="Znf_RING_CS"/>
</dbReference>
<dbReference type="AlphaFoldDB" id="A0A1J7J9E2"/>
<reference evidence="16 17" key="1">
    <citation type="submission" date="2016-10" db="EMBL/GenBank/DDBJ databases">
        <title>Draft genome sequence of Coniochaeta ligniaria NRRL30616, a lignocellulolytic fungus for bioabatement of inhibitors in plant biomass hydrolysates.</title>
        <authorList>
            <consortium name="DOE Joint Genome Institute"/>
            <person name="Jimenez D.J."/>
            <person name="Hector R.E."/>
            <person name="Riley R."/>
            <person name="Sun H."/>
            <person name="Grigoriev I.V."/>
            <person name="Van Elsas J.D."/>
            <person name="Nichols N.N."/>
        </authorList>
    </citation>
    <scope>NUCLEOTIDE SEQUENCE [LARGE SCALE GENOMIC DNA]</scope>
    <source>
        <strain evidence="16 17">NRRL 30616</strain>
    </source>
</reference>
<comment type="pathway">
    <text evidence="2">Protein modification; protein ubiquitination.</text>
</comment>
<dbReference type="PROSITE" id="PS50908">
    <property type="entry name" value="RWD"/>
    <property type="match status" value="1"/>
</dbReference>
<keyword evidence="6" id="KW-0677">Repeat</keyword>
<keyword evidence="9" id="KW-0862">Zinc</keyword>
<dbReference type="SMART" id="SM00591">
    <property type="entry name" value="RWD"/>
    <property type="match status" value="1"/>
</dbReference>
<feature type="domain" description="RING-type" evidence="13">
    <location>
        <begin position="199"/>
        <end position="244"/>
    </location>
</feature>
<dbReference type="SMART" id="SM00647">
    <property type="entry name" value="IBR"/>
    <property type="match status" value="2"/>
</dbReference>
<dbReference type="GO" id="GO:0061630">
    <property type="term" value="F:ubiquitin protein ligase activity"/>
    <property type="evidence" value="ECO:0007669"/>
    <property type="project" value="UniProtKB-EC"/>
</dbReference>
<dbReference type="OrthoDB" id="1431934at2759"/>
<feature type="region of interest" description="Disordered" evidence="12">
    <location>
        <begin position="324"/>
        <end position="354"/>
    </location>
</feature>
<organism evidence="16 17">
    <name type="scientific">Coniochaeta ligniaria NRRL 30616</name>
    <dbReference type="NCBI Taxonomy" id="1408157"/>
    <lineage>
        <taxon>Eukaryota</taxon>
        <taxon>Fungi</taxon>
        <taxon>Dikarya</taxon>
        <taxon>Ascomycota</taxon>
        <taxon>Pezizomycotina</taxon>
        <taxon>Sordariomycetes</taxon>
        <taxon>Sordariomycetidae</taxon>
        <taxon>Coniochaetales</taxon>
        <taxon>Coniochaetaceae</taxon>
        <taxon>Coniochaeta</taxon>
    </lineage>
</organism>
<gene>
    <name evidence="16" type="ORF">CONLIGDRAFT_576577</name>
</gene>
<dbReference type="SUPFAM" id="SSF54495">
    <property type="entry name" value="UBC-like"/>
    <property type="match status" value="1"/>
</dbReference>
<dbReference type="SMART" id="SM00184">
    <property type="entry name" value="RING"/>
    <property type="match status" value="2"/>
</dbReference>
<keyword evidence="5" id="KW-0479">Metal-binding</keyword>
<feature type="domain" description="RING-type" evidence="15">
    <location>
        <begin position="195"/>
        <end position="469"/>
    </location>
</feature>
<evidence type="ECO:0000256" key="11">
    <source>
        <dbReference type="PROSITE-ProRule" id="PRU00175"/>
    </source>
</evidence>
<dbReference type="InterPro" id="IPR001841">
    <property type="entry name" value="Znf_RING"/>
</dbReference>
<evidence type="ECO:0000256" key="10">
    <source>
        <dbReference type="ARBA" id="ARBA00044508"/>
    </source>
</evidence>
<evidence type="ECO:0000313" key="17">
    <source>
        <dbReference type="Proteomes" id="UP000182658"/>
    </source>
</evidence>
<dbReference type="PANTHER" id="PTHR11685">
    <property type="entry name" value="RBR FAMILY RING FINGER AND IBR DOMAIN-CONTAINING"/>
    <property type="match status" value="1"/>
</dbReference>
<evidence type="ECO:0000256" key="4">
    <source>
        <dbReference type="ARBA" id="ARBA00022679"/>
    </source>
</evidence>
<evidence type="ECO:0000256" key="3">
    <source>
        <dbReference type="ARBA" id="ARBA00012251"/>
    </source>
</evidence>
<dbReference type="InterPro" id="IPR044066">
    <property type="entry name" value="TRIAD_supradom"/>
</dbReference>
<evidence type="ECO:0000256" key="12">
    <source>
        <dbReference type="SAM" id="MobiDB-lite"/>
    </source>
</evidence>
<comment type="similarity">
    <text evidence="10">Belongs to the RBR family. RNF14 subfamily.</text>
</comment>
<evidence type="ECO:0000256" key="6">
    <source>
        <dbReference type="ARBA" id="ARBA00022737"/>
    </source>
</evidence>
<dbReference type="InterPro" id="IPR006575">
    <property type="entry name" value="RWD_dom"/>
</dbReference>
<dbReference type="CDD" id="cd23820">
    <property type="entry name" value="RWD_RNF14"/>
    <property type="match status" value="1"/>
</dbReference>
<evidence type="ECO:0000256" key="2">
    <source>
        <dbReference type="ARBA" id="ARBA00004906"/>
    </source>
</evidence>
<evidence type="ECO:0000256" key="7">
    <source>
        <dbReference type="ARBA" id="ARBA00022771"/>
    </source>
</evidence>
<keyword evidence="4" id="KW-0808">Transferase</keyword>
<keyword evidence="17" id="KW-1185">Reference proteome</keyword>
<dbReference type="InterPro" id="IPR002867">
    <property type="entry name" value="IBR_dom"/>
</dbReference>
<dbReference type="Gene3D" id="1.20.120.1750">
    <property type="match status" value="1"/>
</dbReference>
<feature type="domain" description="RWD" evidence="14">
    <location>
        <begin position="10"/>
        <end position="160"/>
    </location>
</feature>
<proteinExistence type="inferred from homology"/>
<keyword evidence="8" id="KW-0833">Ubl conjugation pathway</keyword>
<feature type="compositionally biased region" description="Acidic residues" evidence="12">
    <location>
        <begin position="334"/>
        <end position="345"/>
    </location>
</feature>
<evidence type="ECO:0000256" key="5">
    <source>
        <dbReference type="ARBA" id="ARBA00022723"/>
    </source>
</evidence>
<dbReference type="FunFam" id="3.30.40.10:FF:000416">
    <property type="entry name" value="RBR-type E3 ubiquitin transferase"/>
    <property type="match status" value="1"/>
</dbReference>
<dbReference type="Pfam" id="PF22191">
    <property type="entry name" value="IBR_1"/>
    <property type="match status" value="1"/>
</dbReference>
<dbReference type="STRING" id="1408157.A0A1J7J9E2"/>
<dbReference type="SUPFAM" id="SSF57850">
    <property type="entry name" value="RING/U-box"/>
    <property type="match status" value="2"/>
</dbReference>
<name>A0A1J7J9E2_9PEZI</name>
<dbReference type="InParanoid" id="A0A1J7J9E2"/>
<dbReference type="InterPro" id="IPR016135">
    <property type="entry name" value="UBQ-conjugating_enzyme/RWD"/>
</dbReference>
<keyword evidence="7 11" id="KW-0863">Zinc-finger</keyword>
<feature type="non-terminal residue" evidence="16">
    <location>
        <position position="493"/>
    </location>
</feature>